<keyword evidence="2" id="KW-1185">Reference proteome</keyword>
<accession>A0A8S4QV01</accession>
<comment type="caution">
    <text evidence="1">The sequence shown here is derived from an EMBL/GenBank/DDBJ whole genome shotgun (WGS) entry which is preliminary data.</text>
</comment>
<evidence type="ECO:0000313" key="1">
    <source>
        <dbReference type="EMBL" id="CAH2216879.1"/>
    </source>
</evidence>
<dbReference type="Proteomes" id="UP000838756">
    <property type="component" value="Unassembled WGS sequence"/>
</dbReference>
<organism evidence="1 2">
    <name type="scientific">Pararge aegeria aegeria</name>
    <dbReference type="NCBI Taxonomy" id="348720"/>
    <lineage>
        <taxon>Eukaryota</taxon>
        <taxon>Metazoa</taxon>
        <taxon>Ecdysozoa</taxon>
        <taxon>Arthropoda</taxon>
        <taxon>Hexapoda</taxon>
        <taxon>Insecta</taxon>
        <taxon>Pterygota</taxon>
        <taxon>Neoptera</taxon>
        <taxon>Endopterygota</taxon>
        <taxon>Lepidoptera</taxon>
        <taxon>Glossata</taxon>
        <taxon>Ditrysia</taxon>
        <taxon>Papilionoidea</taxon>
        <taxon>Nymphalidae</taxon>
        <taxon>Satyrinae</taxon>
        <taxon>Satyrini</taxon>
        <taxon>Parargina</taxon>
        <taxon>Pararge</taxon>
    </lineage>
</organism>
<gene>
    <name evidence="1" type="primary">jg12261</name>
    <name evidence="1" type="ORF">PAEG_LOCUS4829</name>
</gene>
<protein>
    <submittedName>
        <fullName evidence="1">Jg12261 protein</fullName>
    </submittedName>
</protein>
<sequence length="30" mass="3165">PAPAARATPALPDLDLFSFAGERTNSDNIH</sequence>
<reference evidence="1" key="1">
    <citation type="submission" date="2022-03" db="EMBL/GenBank/DDBJ databases">
        <authorList>
            <person name="Lindestad O."/>
        </authorList>
    </citation>
    <scope>NUCLEOTIDE SEQUENCE</scope>
</reference>
<feature type="non-terminal residue" evidence="1">
    <location>
        <position position="1"/>
    </location>
</feature>
<dbReference type="EMBL" id="CAKXAJ010017261">
    <property type="protein sequence ID" value="CAH2216879.1"/>
    <property type="molecule type" value="Genomic_DNA"/>
</dbReference>
<dbReference type="AlphaFoldDB" id="A0A8S4QV01"/>
<name>A0A8S4QV01_9NEOP</name>
<proteinExistence type="predicted"/>
<evidence type="ECO:0000313" key="2">
    <source>
        <dbReference type="Proteomes" id="UP000838756"/>
    </source>
</evidence>